<comment type="caution">
    <text evidence="1">The sequence shown here is derived from an EMBL/GenBank/DDBJ whole genome shotgun (WGS) entry which is preliminary data.</text>
</comment>
<dbReference type="AlphaFoldDB" id="A0A7X4KEC7"/>
<evidence type="ECO:0000313" key="2">
    <source>
        <dbReference type="Proteomes" id="UP000450012"/>
    </source>
</evidence>
<organism evidence="1 2">
    <name type="scientific">Duganella rivi</name>
    <dbReference type="NCBI Taxonomy" id="2666083"/>
    <lineage>
        <taxon>Bacteria</taxon>
        <taxon>Pseudomonadati</taxon>
        <taxon>Pseudomonadota</taxon>
        <taxon>Betaproteobacteria</taxon>
        <taxon>Burkholderiales</taxon>
        <taxon>Oxalobacteraceae</taxon>
        <taxon>Telluria group</taxon>
        <taxon>Duganella</taxon>
    </lineage>
</organism>
<gene>
    <name evidence="1" type="ORF">GTP45_25510</name>
</gene>
<dbReference type="RefSeq" id="WP_161016637.1">
    <property type="nucleotide sequence ID" value="NZ_WWCK01000008.1"/>
</dbReference>
<keyword evidence="2" id="KW-1185">Reference proteome</keyword>
<protein>
    <submittedName>
        <fullName evidence="1">Uncharacterized protein</fullName>
    </submittedName>
</protein>
<dbReference type="EMBL" id="WWCK01000008">
    <property type="protein sequence ID" value="MYM70135.1"/>
    <property type="molecule type" value="Genomic_DNA"/>
</dbReference>
<proteinExistence type="predicted"/>
<reference evidence="1 2" key="1">
    <citation type="submission" date="2019-12" db="EMBL/GenBank/DDBJ databases">
        <title>Novel species isolated from a subtropical stream in China.</title>
        <authorList>
            <person name="Lu H."/>
        </authorList>
    </citation>
    <scope>NUCLEOTIDE SEQUENCE [LARGE SCALE GENOMIC DNA]</scope>
    <source>
        <strain evidence="1 2">FT55W</strain>
    </source>
</reference>
<accession>A0A7X4KEC7</accession>
<sequence>MKLNGVEIPEDIDIPKLNAETIAEINEVKAGFRKDHGFGMHDSMPSSERIKISISLLRKLDPLARAKVLYAFSEQVTD</sequence>
<evidence type="ECO:0000313" key="1">
    <source>
        <dbReference type="EMBL" id="MYM70135.1"/>
    </source>
</evidence>
<name>A0A7X4KEC7_9BURK</name>
<dbReference type="Proteomes" id="UP000450012">
    <property type="component" value="Unassembled WGS sequence"/>
</dbReference>